<keyword evidence="5 6" id="KW-0472">Membrane</keyword>
<dbReference type="Pfam" id="PF01810">
    <property type="entry name" value="LysE"/>
    <property type="match status" value="1"/>
</dbReference>
<feature type="transmembrane region" description="Helical" evidence="6">
    <location>
        <begin position="129"/>
        <end position="155"/>
    </location>
</feature>
<evidence type="ECO:0000256" key="2">
    <source>
        <dbReference type="ARBA" id="ARBA00022475"/>
    </source>
</evidence>
<feature type="transmembrane region" description="Helical" evidence="6">
    <location>
        <begin position="56"/>
        <end position="73"/>
    </location>
</feature>
<keyword evidence="3 6" id="KW-0812">Transmembrane</keyword>
<dbReference type="PANTHER" id="PTHR30086">
    <property type="entry name" value="ARGININE EXPORTER PROTEIN ARGO"/>
    <property type="match status" value="1"/>
</dbReference>
<dbReference type="GO" id="GO:0005886">
    <property type="term" value="C:plasma membrane"/>
    <property type="evidence" value="ECO:0007669"/>
    <property type="project" value="UniProtKB-SubCell"/>
</dbReference>
<dbReference type="Proteomes" id="UP000440096">
    <property type="component" value="Unassembled WGS sequence"/>
</dbReference>
<sequence>MPGANQLLGLSNAVRYGPGPAIAGLGGRLAALAVLVGLVAAGLGAVLAASAATLTVIKWVGVVYLAWIGISAVRQALRSPIANGVVDPPAARGVWPVVTKEFVVAISNPKALLMFAALLPQFTTSADGLVLLGAGALGIELVVGLGYITVGSVLGARGIKARAQRRLDVATGVCFLGIAGLLAAEA</sequence>
<reference evidence="7 8" key="1">
    <citation type="submission" date="2019-11" db="EMBL/GenBank/DDBJ databases">
        <title>Draft genome of Amycolatopsis RM579.</title>
        <authorList>
            <person name="Duangmal K."/>
            <person name="Mingma R."/>
        </authorList>
    </citation>
    <scope>NUCLEOTIDE SEQUENCE [LARGE SCALE GENOMIC DNA]</scope>
    <source>
        <strain evidence="7 8">RM579</strain>
    </source>
</reference>
<evidence type="ECO:0000313" key="8">
    <source>
        <dbReference type="Proteomes" id="UP000440096"/>
    </source>
</evidence>
<evidence type="ECO:0000256" key="1">
    <source>
        <dbReference type="ARBA" id="ARBA00004651"/>
    </source>
</evidence>
<feature type="transmembrane region" description="Helical" evidence="6">
    <location>
        <begin position="29"/>
        <end position="50"/>
    </location>
</feature>
<evidence type="ECO:0000256" key="6">
    <source>
        <dbReference type="SAM" id="Phobius"/>
    </source>
</evidence>
<feature type="transmembrane region" description="Helical" evidence="6">
    <location>
        <begin position="102"/>
        <end position="123"/>
    </location>
</feature>
<name>A0A6N7Z668_9PSEU</name>
<proteinExistence type="predicted"/>
<dbReference type="PANTHER" id="PTHR30086:SF14">
    <property type="entry name" value="HOMOSERINE_HOMOSERINE LACTONE EFFLUX PROTEIN"/>
    <property type="match status" value="1"/>
</dbReference>
<gene>
    <name evidence="7" type="ORF">GKO32_13600</name>
</gene>
<dbReference type="InterPro" id="IPR001123">
    <property type="entry name" value="LeuE-type"/>
</dbReference>
<dbReference type="EMBL" id="WMBA01000017">
    <property type="protein sequence ID" value="MTD55006.1"/>
    <property type="molecule type" value="Genomic_DNA"/>
</dbReference>
<evidence type="ECO:0000256" key="5">
    <source>
        <dbReference type="ARBA" id="ARBA00023136"/>
    </source>
</evidence>
<evidence type="ECO:0000256" key="3">
    <source>
        <dbReference type="ARBA" id="ARBA00022692"/>
    </source>
</evidence>
<keyword evidence="2" id="KW-1003">Cell membrane</keyword>
<evidence type="ECO:0000313" key="7">
    <source>
        <dbReference type="EMBL" id="MTD55006.1"/>
    </source>
</evidence>
<keyword evidence="4 6" id="KW-1133">Transmembrane helix</keyword>
<comment type="subcellular location">
    <subcellularLocation>
        <location evidence="1">Cell membrane</location>
        <topology evidence="1">Multi-pass membrane protein</topology>
    </subcellularLocation>
</comment>
<keyword evidence="8" id="KW-1185">Reference proteome</keyword>
<dbReference type="AlphaFoldDB" id="A0A6N7Z668"/>
<protein>
    <submittedName>
        <fullName evidence="7">LysE family translocator</fullName>
    </submittedName>
</protein>
<evidence type="ECO:0000256" key="4">
    <source>
        <dbReference type="ARBA" id="ARBA00022989"/>
    </source>
</evidence>
<organism evidence="7 8">
    <name type="scientific">Amycolatopsis pithecellobii</name>
    <dbReference type="NCBI Taxonomy" id="664692"/>
    <lineage>
        <taxon>Bacteria</taxon>
        <taxon>Bacillati</taxon>
        <taxon>Actinomycetota</taxon>
        <taxon>Actinomycetes</taxon>
        <taxon>Pseudonocardiales</taxon>
        <taxon>Pseudonocardiaceae</taxon>
        <taxon>Amycolatopsis</taxon>
    </lineage>
</organism>
<dbReference type="GO" id="GO:0042970">
    <property type="term" value="F:homoserine transmembrane transporter activity"/>
    <property type="evidence" value="ECO:0007669"/>
    <property type="project" value="TreeGrafter"/>
</dbReference>
<dbReference type="OrthoDB" id="9814990at2"/>
<accession>A0A6N7Z668</accession>
<comment type="caution">
    <text evidence="7">The sequence shown here is derived from an EMBL/GenBank/DDBJ whole genome shotgun (WGS) entry which is preliminary data.</text>
</comment>